<evidence type="ECO:0000313" key="2">
    <source>
        <dbReference type="EMBL" id="PFE18124.1"/>
    </source>
</evidence>
<dbReference type="EMBL" id="NTRR01000008">
    <property type="protein sequence ID" value="PFE18124.1"/>
    <property type="molecule type" value="Genomic_DNA"/>
</dbReference>
<keyword evidence="1" id="KW-1133">Transmembrane helix</keyword>
<organism evidence="2 3">
    <name type="scientific">Bacillus cereus</name>
    <dbReference type="NCBI Taxonomy" id="1396"/>
    <lineage>
        <taxon>Bacteria</taxon>
        <taxon>Bacillati</taxon>
        <taxon>Bacillota</taxon>
        <taxon>Bacilli</taxon>
        <taxon>Bacillales</taxon>
        <taxon>Bacillaceae</taxon>
        <taxon>Bacillus</taxon>
        <taxon>Bacillus cereus group</taxon>
    </lineage>
</organism>
<reference evidence="2 3" key="1">
    <citation type="submission" date="2017-09" db="EMBL/GenBank/DDBJ databases">
        <title>Large-scale bioinformatics analysis of Bacillus genomes uncovers conserved roles of natural products in bacterial physiology.</title>
        <authorList>
            <consortium name="Agbiome Team Llc"/>
            <person name="Bleich R.M."/>
            <person name="Grubbs K.J."/>
            <person name="Santa Maria K.C."/>
            <person name="Allen S.E."/>
            <person name="Farag S."/>
            <person name="Shank E.A."/>
            <person name="Bowers A."/>
        </authorList>
    </citation>
    <scope>NUCLEOTIDE SEQUENCE [LARGE SCALE GENOMIC DNA]</scope>
    <source>
        <strain evidence="2 3">AFS022681</strain>
    </source>
</reference>
<feature type="transmembrane region" description="Helical" evidence="1">
    <location>
        <begin position="7"/>
        <end position="26"/>
    </location>
</feature>
<keyword evidence="1" id="KW-0472">Membrane</keyword>
<keyword evidence="1" id="KW-0812">Transmembrane</keyword>
<name>A0A2A9A3W0_BACCE</name>
<gene>
    <name evidence="2" type="ORF">CN307_07100</name>
</gene>
<evidence type="ECO:0000256" key="1">
    <source>
        <dbReference type="SAM" id="Phobius"/>
    </source>
</evidence>
<evidence type="ECO:0000313" key="3">
    <source>
        <dbReference type="Proteomes" id="UP000220032"/>
    </source>
</evidence>
<dbReference type="Proteomes" id="UP000220032">
    <property type="component" value="Unassembled WGS sequence"/>
</dbReference>
<accession>A0A2A9A3W0</accession>
<sequence>MKKFFKSNVSSFVCIGLVLLLIDFNNLSILEYIFLTTSTLAFVAFLVNLAVTYYCEREERKYTGM</sequence>
<dbReference type="AlphaFoldDB" id="A0A2A9A3W0"/>
<comment type="caution">
    <text evidence="2">The sequence shown here is derived from an EMBL/GenBank/DDBJ whole genome shotgun (WGS) entry which is preliminary data.</text>
</comment>
<proteinExistence type="predicted"/>
<feature type="transmembrane region" description="Helical" evidence="1">
    <location>
        <begin position="32"/>
        <end position="55"/>
    </location>
</feature>
<protein>
    <submittedName>
        <fullName evidence="2">Uncharacterized protein</fullName>
    </submittedName>
</protein>